<dbReference type="PANTHER" id="PTHR33164:SF99">
    <property type="entry name" value="MARR FAMILY REGULATORY PROTEIN"/>
    <property type="match status" value="1"/>
</dbReference>
<dbReference type="Pfam" id="PF01047">
    <property type="entry name" value="MarR"/>
    <property type="match status" value="1"/>
</dbReference>
<dbReference type="PANTHER" id="PTHR33164">
    <property type="entry name" value="TRANSCRIPTIONAL REGULATOR, MARR FAMILY"/>
    <property type="match status" value="1"/>
</dbReference>
<proteinExistence type="predicted"/>
<dbReference type="RefSeq" id="WP_213170259.1">
    <property type="nucleotide sequence ID" value="NZ_CP070496.1"/>
</dbReference>
<name>A0A895XEK5_9ACTN</name>
<dbReference type="AlphaFoldDB" id="A0A895XEK5"/>
<protein>
    <submittedName>
        <fullName evidence="2">MarR family transcriptional regulator</fullName>
    </submittedName>
</protein>
<reference evidence="2" key="1">
    <citation type="submission" date="2021-02" db="EMBL/GenBank/DDBJ databases">
        <title>Natronoglycomyces albus gen. nov., sp. nov, a haloalkaliphilic actinobacterium from a soda solonchak soil.</title>
        <authorList>
            <person name="Sorokin D.Y."/>
            <person name="Khijniak T.V."/>
            <person name="Zakharycheva A.P."/>
            <person name="Boueva O.V."/>
            <person name="Ariskina E.V."/>
            <person name="Hahnke R.L."/>
            <person name="Bunk B."/>
            <person name="Sproer C."/>
            <person name="Schumann P."/>
            <person name="Evtushenko L.I."/>
            <person name="Kublanov I.V."/>
        </authorList>
    </citation>
    <scope>NUCLEOTIDE SEQUENCE</scope>
    <source>
        <strain evidence="2">DSM 106290</strain>
    </source>
</reference>
<dbReference type="SMART" id="SM00347">
    <property type="entry name" value="HTH_MARR"/>
    <property type="match status" value="1"/>
</dbReference>
<sequence>MEAQAQGQERTNYERTWLEPAAADVWAHFLTVTHQLEQKLERHLQANHGLSHTQYEILVRLADSPDGAIRMSDLAENLVTAKSAVTYQVGKMCKAGLIERFACPLDARATYVRLTSDGEQLLSKVAPCHLDLVKRLVFADLTCEEANQLTEILSRWQKKLKAEE</sequence>
<keyword evidence="3" id="KW-1185">Reference proteome</keyword>
<dbReference type="GO" id="GO:0006950">
    <property type="term" value="P:response to stress"/>
    <property type="evidence" value="ECO:0007669"/>
    <property type="project" value="TreeGrafter"/>
</dbReference>
<dbReference type="PRINTS" id="PR00598">
    <property type="entry name" value="HTHMARR"/>
</dbReference>
<organism evidence="2 3">
    <name type="scientific">Natronoglycomyces albus</name>
    <dbReference type="NCBI Taxonomy" id="2811108"/>
    <lineage>
        <taxon>Bacteria</taxon>
        <taxon>Bacillati</taxon>
        <taxon>Actinomycetota</taxon>
        <taxon>Actinomycetes</taxon>
        <taxon>Glycomycetales</taxon>
        <taxon>Glycomycetaceae</taxon>
        <taxon>Natronoglycomyces</taxon>
    </lineage>
</organism>
<evidence type="ECO:0000313" key="3">
    <source>
        <dbReference type="Proteomes" id="UP000662939"/>
    </source>
</evidence>
<dbReference type="GO" id="GO:0003700">
    <property type="term" value="F:DNA-binding transcription factor activity"/>
    <property type="evidence" value="ECO:0007669"/>
    <property type="project" value="InterPro"/>
</dbReference>
<evidence type="ECO:0000259" key="1">
    <source>
        <dbReference type="PROSITE" id="PS50995"/>
    </source>
</evidence>
<dbReference type="KEGG" id="nav:JQS30_10655"/>
<dbReference type="InterPro" id="IPR000835">
    <property type="entry name" value="HTH_MarR-typ"/>
</dbReference>
<dbReference type="EMBL" id="CP070496">
    <property type="protein sequence ID" value="QSB04261.1"/>
    <property type="molecule type" value="Genomic_DNA"/>
</dbReference>
<dbReference type="InterPro" id="IPR011991">
    <property type="entry name" value="ArsR-like_HTH"/>
</dbReference>
<dbReference type="Gene3D" id="1.10.10.10">
    <property type="entry name" value="Winged helix-like DNA-binding domain superfamily/Winged helix DNA-binding domain"/>
    <property type="match status" value="1"/>
</dbReference>
<feature type="domain" description="HTH marR-type" evidence="1">
    <location>
        <begin position="22"/>
        <end position="158"/>
    </location>
</feature>
<dbReference type="CDD" id="cd00090">
    <property type="entry name" value="HTH_ARSR"/>
    <property type="match status" value="1"/>
</dbReference>
<dbReference type="InterPro" id="IPR039422">
    <property type="entry name" value="MarR/SlyA-like"/>
</dbReference>
<dbReference type="InterPro" id="IPR036388">
    <property type="entry name" value="WH-like_DNA-bd_sf"/>
</dbReference>
<dbReference type="Proteomes" id="UP000662939">
    <property type="component" value="Chromosome"/>
</dbReference>
<dbReference type="SUPFAM" id="SSF46785">
    <property type="entry name" value="Winged helix' DNA-binding domain"/>
    <property type="match status" value="1"/>
</dbReference>
<dbReference type="InterPro" id="IPR036390">
    <property type="entry name" value="WH_DNA-bd_sf"/>
</dbReference>
<dbReference type="PROSITE" id="PS50995">
    <property type="entry name" value="HTH_MARR_2"/>
    <property type="match status" value="1"/>
</dbReference>
<evidence type="ECO:0000313" key="2">
    <source>
        <dbReference type="EMBL" id="QSB04261.1"/>
    </source>
</evidence>
<accession>A0A895XEK5</accession>
<gene>
    <name evidence="2" type="ORF">JQS30_10655</name>
</gene>